<keyword evidence="1" id="KW-0472">Membrane</keyword>
<comment type="caution">
    <text evidence="2">The sequence shown here is derived from an EMBL/GenBank/DDBJ whole genome shotgun (WGS) entry which is preliminary data.</text>
</comment>
<reference evidence="2 3" key="1">
    <citation type="submission" date="2024-01" db="EMBL/GenBank/DDBJ databases">
        <title>The genomes of 5 underutilized Papilionoideae crops provide insights into root nodulation and disease resistance.</title>
        <authorList>
            <person name="Yuan L."/>
        </authorList>
    </citation>
    <scope>NUCLEOTIDE SEQUENCE [LARGE SCALE GENOMIC DNA]</scope>
    <source>
        <strain evidence="2">LY-2023</strain>
        <tissue evidence="2">Leaf</tissue>
    </source>
</reference>
<sequence length="85" mass="9707">MDAQLANTVQYNPTLTLSQIPSFLLLPLPLISLLNFSPHFYLVVGFDSFWGRSGRSEPVDNLGGLIIEFGCIWKWWILCMLQHIL</sequence>
<proteinExistence type="predicted"/>
<feature type="transmembrane region" description="Helical" evidence="1">
    <location>
        <begin position="65"/>
        <end position="84"/>
    </location>
</feature>
<keyword evidence="3" id="KW-1185">Reference proteome</keyword>
<keyword evidence="1" id="KW-1133">Transmembrane helix</keyword>
<accession>A0AAN9IS72</accession>
<evidence type="ECO:0000256" key="1">
    <source>
        <dbReference type="SAM" id="Phobius"/>
    </source>
</evidence>
<organism evidence="2 3">
    <name type="scientific">Clitoria ternatea</name>
    <name type="common">Butterfly pea</name>
    <dbReference type="NCBI Taxonomy" id="43366"/>
    <lineage>
        <taxon>Eukaryota</taxon>
        <taxon>Viridiplantae</taxon>
        <taxon>Streptophyta</taxon>
        <taxon>Embryophyta</taxon>
        <taxon>Tracheophyta</taxon>
        <taxon>Spermatophyta</taxon>
        <taxon>Magnoliopsida</taxon>
        <taxon>eudicotyledons</taxon>
        <taxon>Gunneridae</taxon>
        <taxon>Pentapetalae</taxon>
        <taxon>rosids</taxon>
        <taxon>fabids</taxon>
        <taxon>Fabales</taxon>
        <taxon>Fabaceae</taxon>
        <taxon>Papilionoideae</taxon>
        <taxon>50 kb inversion clade</taxon>
        <taxon>NPAAA clade</taxon>
        <taxon>indigoferoid/millettioid clade</taxon>
        <taxon>Phaseoleae</taxon>
        <taxon>Clitoria</taxon>
    </lineage>
</organism>
<dbReference type="EMBL" id="JAYKXN010000005">
    <property type="protein sequence ID" value="KAK7285323.1"/>
    <property type="molecule type" value="Genomic_DNA"/>
</dbReference>
<gene>
    <name evidence="2" type="ORF">RJT34_20091</name>
</gene>
<protein>
    <submittedName>
        <fullName evidence="2">Uncharacterized protein</fullName>
    </submittedName>
</protein>
<feature type="transmembrane region" description="Helical" evidence="1">
    <location>
        <begin position="20"/>
        <end position="44"/>
    </location>
</feature>
<name>A0AAN9IS72_CLITE</name>
<keyword evidence="1" id="KW-0812">Transmembrane</keyword>
<evidence type="ECO:0000313" key="2">
    <source>
        <dbReference type="EMBL" id="KAK7285323.1"/>
    </source>
</evidence>
<dbReference type="AlphaFoldDB" id="A0AAN9IS72"/>
<evidence type="ECO:0000313" key="3">
    <source>
        <dbReference type="Proteomes" id="UP001359559"/>
    </source>
</evidence>
<dbReference type="Proteomes" id="UP001359559">
    <property type="component" value="Unassembled WGS sequence"/>
</dbReference>